<comment type="caution">
    <text evidence="1">The sequence shown here is derived from an EMBL/GenBank/DDBJ whole genome shotgun (WGS) entry which is preliminary data.</text>
</comment>
<dbReference type="Proteomes" id="UP000013084">
    <property type="component" value="Unassembled WGS sequence"/>
</dbReference>
<dbReference type="HOGENOM" id="CLU_318493_0_0_6"/>
<organism evidence="1 2">
    <name type="scientific">Acinetobacter higginsii</name>
    <dbReference type="NCBI Taxonomy" id="70347"/>
    <lineage>
        <taxon>Bacteria</taxon>
        <taxon>Pseudomonadati</taxon>
        <taxon>Pseudomonadota</taxon>
        <taxon>Gammaproteobacteria</taxon>
        <taxon>Moraxellales</taxon>
        <taxon>Moraxellaceae</taxon>
        <taxon>Acinetobacter</taxon>
    </lineage>
</organism>
<evidence type="ECO:0000313" key="1">
    <source>
        <dbReference type="EMBL" id="ENX58302.1"/>
    </source>
</evidence>
<reference evidence="1 2" key="1">
    <citation type="submission" date="2013-02" db="EMBL/GenBank/DDBJ databases">
        <title>The Genome Sequence of Acinetobacter sp. CIP 70.18.</title>
        <authorList>
            <consortium name="The Broad Institute Genome Sequencing Platform"/>
            <consortium name="The Broad Institute Genome Sequencing Center for Infectious Disease"/>
            <person name="Cerqueira G."/>
            <person name="Feldgarden M."/>
            <person name="Courvalin P."/>
            <person name="Perichon B."/>
            <person name="Grillot-Courvalin C."/>
            <person name="Clermont D."/>
            <person name="Rocha E."/>
            <person name="Yoon E.-J."/>
            <person name="Nemec A."/>
            <person name="Walker B."/>
            <person name="Young S.K."/>
            <person name="Zeng Q."/>
            <person name="Gargeya S."/>
            <person name="Fitzgerald M."/>
            <person name="Haas B."/>
            <person name="Abouelleil A."/>
            <person name="Alvarado L."/>
            <person name="Arachchi H.M."/>
            <person name="Berlin A.M."/>
            <person name="Chapman S.B."/>
            <person name="Dewar J."/>
            <person name="Goldberg J."/>
            <person name="Griggs A."/>
            <person name="Gujja S."/>
            <person name="Hansen M."/>
            <person name="Howarth C."/>
            <person name="Imamovic A."/>
            <person name="Larimer J."/>
            <person name="McCowan C."/>
            <person name="Murphy C."/>
            <person name="Neiman D."/>
            <person name="Pearson M."/>
            <person name="Priest M."/>
            <person name="Roberts A."/>
            <person name="Saif S."/>
            <person name="Shea T."/>
            <person name="Sisk P."/>
            <person name="Sykes S."/>
            <person name="Wortman J."/>
            <person name="Nusbaum C."/>
            <person name="Birren B."/>
        </authorList>
    </citation>
    <scope>NUCLEOTIDE SEQUENCE [LARGE SCALE GENOMIC DNA]</scope>
    <source>
        <strain evidence="1 2">CIP 70.18</strain>
    </source>
</reference>
<accession>N9T3M7</accession>
<dbReference type="PATRIC" id="fig|1217700.3.peg.2628"/>
<keyword evidence="2" id="KW-1185">Reference proteome</keyword>
<gene>
    <name evidence="1" type="ORF">F902_02702</name>
</gene>
<dbReference type="AlphaFoldDB" id="N9T3M7"/>
<dbReference type="EMBL" id="APRN01000036">
    <property type="protein sequence ID" value="ENX58302.1"/>
    <property type="molecule type" value="Genomic_DNA"/>
</dbReference>
<proteinExistence type="predicted"/>
<protein>
    <submittedName>
        <fullName evidence="1">Uncharacterized protein</fullName>
    </submittedName>
</protein>
<evidence type="ECO:0000313" key="2">
    <source>
        <dbReference type="Proteomes" id="UP000013084"/>
    </source>
</evidence>
<name>N9T3M7_9GAMM</name>
<sequence>MAVVIRPFYFGGHMTVSNSDRLSPLYLGNDFDLRFDFTFRTFDQEDSEGVSVRVKNGTEFETLDPSLYLVNTNIDQLGGHILLKYPLANKYFYIAGDTVVDQLLDITNYDNFYPDALEKALDKVTAILQEWYTKLDQESISRVLSDINYEELSKKRDDVLKSYIETLVRQNNDGKFYLSDQYITAKEFLSPTITNIKDALLIGLSTGKVIEIREPTSIAFASTSEVQTLLSKLENLIINAPTTFTIPAAIYNFNSEYIAKYTKDHGLLTIKGAEPLAVTISSVVSANGADGLWDVTYALADASNVSVGDYLKIDKVICGATWFEALPIRKAQLGELAVGFNKMGNASVSGTTITLSGTSDNARPSNWLDIGDLIHYKGQTRAVVSVDDTLRTITIASAFESGSGSDDFDADANRYQWWYFTKASSGSISISNGVVTGIGTVFLSDVNLGDVLLFNGCMAQVTAINSDTSLTIDVTTHNLSNLKYTALKVSMIQHEGTWKVLAKAGNNVTVRLKNWNMYQAEVRDSLGNITTPYFKGYAPPIKGWLGATVKVMKTVLKQNNPSGSGLIGEQDGNIKLLDNLVIEGGSGGTGLLLKGTNAGYEAIQSRLICGQNFSVTGFNNCAWGFNGSHLHAPYAHFIGSTSHALNFGDGGSGYLRGSIVAGSNGIGLMLSGNYCRLSEVRLIGNRLQGMRTDSGAGFYCDSGFAYGNASHGLMIVNNSGGQFADGFTISNGGNGINTQNGGSGRYSRNLTACNKNHQMSFTGSMVEAGQAWATGAKAGRSGIVVSASQAYLFAACTTGNSVIGLYALDNAHISTRNCYASKNGTNGVNIQNLSTVVANGSYTEGNYGPNNVVIATGSSGNGFGSGQSAQVNGAIATTYTTLANGGVITYQKNAAYGYVFGEIEVFGSSVNAIAGKAYLRAGSSASTSKISGHANFSVTTGVLDGSNGTPGNLIVSTHTDGNIYVANQTGGAVTISTLLKGNIL</sequence>